<dbReference type="Proteomes" id="UP001597458">
    <property type="component" value="Unassembled WGS sequence"/>
</dbReference>
<evidence type="ECO:0000256" key="7">
    <source>
        <dbReference type="PROSITE-ProRule" id="PRU00169"/>
    </source>
</evidence>
<gene>
    <name evidence="11" type="ORF">ACFSTF_11675</name>
</gene>
<keyword evidence="6" id="KW-0804">Transcription</keyword>
<feature type="domain" description="Response regulatory" evidence="9">
    <location>
        <begin position="5"/>
        <end position="118"/>
    </location>
</feature>
<keyword evidence="12" id="KW-1185">Reference proteome</keyword>
<dbReference type="PANTHER" id="PTHR48111:SF1">
    <property type="entry name" value="TWO-COMPONENT RESPONSE REGULATOR ORR33"/>
    <property type="match status" value="1"/>
</dbReference>
<keyword evidence="3" id="KW-0902">Two-component regulatory system</keyword>
<keyword evidence="2 7" id="KW-0597">Phosphoprotein</keyword>
<evidence type="ECO:0000256" key="1">
    <source>
        <dbReference type="ARBA" id="ARBA00004496"/>
    </source>
</evidence>
<evidence type="ECO:0000256" key="5">
    <source>
        <dbReference type="ARBA" id="ARBA00023125"/>
    </source>
</evidence>
<sequence>MNNLHVLIVDDEWNMRNLLKIYLTKEGFIVKEAMTGIEALTKVKQEDFDVILLDIMMPDMDGWEVCKSIRKIKTTPIMMLTARAELQEKVKGFATGADDYLTKPFNAEELIARVHALIRRSSISYLKQNEKERLDFPDITIEPDARQVTICHQTIEFTQIEFDILVMLAKNKDRAFSREHIVERVWGYDFEGDSRVVDTHVKNIREKITKAGLSYNPIQTVWGIGYKFHIPGTIQ</sequence>
<keyword evidence="4" id="KW-0805">Transcription regulation</keyword>
<dbReference type="SMART" id="SM00448">
    <property type="entry name" value="REC"/>
    <property type="match status" value="1"/>
</dbReference>
<dbReference type="CDD" id="cd17574">
    <property type="entry name" value="REC_OmpR"/>
    <property type="match status" value="1"/>
</dbReference>
<dbReference type="InterPro" id="IPR001789">
    <property type="entry name" value="Sig_transdc_resp-reg_receiver"/>
</dbReference>
<proteinExistence type="predicted"/>
<evidence type="ECO:0000259" key="10">
    <source>
        <dbReference type="PROSITE" id="PS51755"/>
    </source>
</evidence>
<dbReference type="EMBL" id="JBHUMR010000014">
    <property type="protein sequence ID" value="MFD2617966.1"/>
    <property type="molecule type" value="Genomic_DNA"/>
</dbReference>
<dbReference type="SMART" id="SM00862">
    <property type="entry name" value="Trans_reg_C"/>
    <property type="match status" value="1"/>
</dbReference>
<feature type="modified residue" description="4-aspartylphosphate" evidence="7">
    <location>
        <position position="54"/>
    </location>
</feature>
<dbReference type="CDD" id="cd00383">
    <property type="entry name" value="trans_reg_C"/>
    <property type="match status" value="1"/>
</dbReference>
<dbReference type="Gene3D" id="3.40.50.2300">
    <property type="match status" value="1"/>
</dbReference>
<evidence type="ECO:0000256" key="2">
    <source>
        <dbReference type="ARBA" id="ARBA00022553"/>
    </source>
</evidence>
<evidence type="ECO:0000313" key="11">
    <source>
        <dbReference type="EMBL" id="MFD2617966.1"/>
    </source>
</evidence>
<dbReference type="Gene3D" id="1.10.10.10">
    <property type="entry name" value="Winged helix-like DNA-binding domain superfamily/Winged helix DNA-binding domain"/>
    <property type="match status" value="1"/>
</dbReference>
<dbReference type="InterPro" id="IPR011006">
    <property type="entry name" value="CheY-like_superfamily"/>
</dbReference>
<evidence type="ECO:0000259" key="9">
    <source>
        <dbReference type="PROSITE" id="PS50110"/>
    </source>
</evidence>
<feature type="domain" description="OmpR/PhoB-type" evidence="10">
    <location>
        <begin position="131"/>
        <end position="230"/>
    </location>
</feature>
<dbReference type="InterPro" id="IPR036388">
    <property type="entry name" value="WH-like_DNA-bd_sf"/>
</dbReference>
<reference evidence="12" key="1">
    <citation type="journal article" date="2019" name="Int. J. Syst. Evol. Microbiol.">
        <title>The Global Catalogue of Microorganisms (GCM) 10K type strain sequencing project: providing services to taxonomists for standard genome sequencing and annotation.</title>
        <authorList>
            <consortium name="The Broad Institute Genomics Platform"/>
            <consortium name="The Broad Institute Genome Sequencing Center for Infectious Disease"/>
            <person name="Wu L."/>
            <person name="Ma J."/>
        </authorList>
    </citation>
    <scope>NUCLEOTIDE SEQUENCE [LARGE SCALE GENOMIC DNA]</scope>
    <source>
        <strain evidence="12">TISTR 2241</strain>
    </source>
</reference>
<organism evidence="11 12">
    <name type="scientific">Terrilactibacillus laevilacticus</name>
    <dbReference type="NCBI Taxonomy" id="1380157"/>
    <lineage>
        <taxon>Bacteria</taxon>
        <taxon>Bacillati</taxon>
        <taxon>Bacillota</taxon>
        <taxon>Bacilli</taxon>
        <taxon>Bacillales</taxon>
        <taxon>Bacillaceae</taxon>
        <taxon>Terrilactibacillus</taxon>
    </lineage>
</organism>
<evidence type="ECO:0000256" key="3">
    <source>
        <dbReference type="ARBA" id="ARBA00023012"/>
    </source>
</evidence>
<dbReference type="InterPro" id="IPR016032">
    <property type="entry name" value="Sig_transdc_resp-reg_C-effctor"/>
</dbReference>
<dbReference type="SUPFAM" id="SSF46894">
    <property type="entry name" value="C-terminal effector domain of the bipartite response regulators"/>
    <property type="match status" value="1"/>
</dbReference>
<dbReference type="SUPFAM" id="SSF52172">
    <property type="entry name" value="CheY-like"/>
    <property type="match status" value="1"/>
</dbReference>
<evidence type="ECO:0000313" key="12">
    <source>
        <dbReference type="Proteomes" id="UP001597458"/>
    </source>
</evidence>
<dbReference type="InterPro" id="IPR039420">
    <property type="entry name" value="WalR-like"/>
</dbReference>
<dbReference type="Pfam" id="PF00072">
    <property type="entry name" value="Response_reg"/>
    <property type="match status" value="1"/>
</dbReference>
<dbReference type="PROSITE" id="PS50110">
    <property type="entry name" value="RESPONSE_REGULATORY"/>
    <property type="match status" value="1"/>
</dbReference>
<keyword evidence="5 8" id="KW-0238">DNA-binding</keyword>
<feature type="DNA-binding region" description="OmpR/PhoB-type" evidence="8">
    <location>
        <begin position="131"/>
        <end position="230"/>
    </location>
</feature>
<comment type="subcellular location">
    <subcellularLocation>
        <location evidence="1">Cytoplasm</location>
    </subcellularLocation>
</comment>
<evidence type="ECO:0000256" key="6">
    <source>
        <dbReference type="ARBA" id="ARBA00023163"/>
    </source>
</evidence>
<dbReference type="Pfam" id="PF00486">
    <property type="entry name" value="Trans_reg_C"/>
    <property type="match status" value="1"/>
</dbReference>
<dbReference type="PANTHER" id="PTHR48111">
    <property type="entry name" value="REGULATOR OF RPOS"/>
    <property type="match status" value="1"/>
</dbReference>
<evidence type="ECO:0000256" key="4">
    <source>
        <dbReference type="ARBA" id="ARBA00023015"/>
    </source>
</evidence>
<evidence type="ECO:0000256" key="8">
    <source>
        <dbReference type="PROSITE-ProRule" id="PRU01091"/>
    </source>
</evidence>
<dbReference type="InterPro" id="IPR001867">
    <property type="entry name" value="OmpR/PhoB-type_DNA-bd"/>
</dbReference>
<dbReference type="RefSeq" id="WP_141190439.1">
    <property type="nucleotide sequence ID" value="NZ_JBHUMR010000014.1"/>
</dbReference>
<name>A0ABW5PSS1_9BACI</name>
<dbReference type="Gene3D" id="6.10.250.690">
    <property type="match status" value="1"/>
</dbReference>
<comment type="caution">
    <text evidence="11">The sequence shown here is derived from an EMBL/GenBank/DDBJ whole genome shotgun (WGS) entry which is preliminary data.</text>
</comment>
<dbReference type="PROSITE" id="PS51755">
    <property type="entry name" value="OMPR_PHOB"/>
    <property type="match status" value="1"/>
</dbReference>
<accession>A0ABW5PSS1</accession>
<protein>
    <submittedName>
        <fullName evidence="11">Response regulator transcription factor</fullName>
    </submittedName>
</protein>